<dbReference type="GO" id="GO:0004497">
    <property type="term" value="F:monooxygenase activity"/>
    <property type="evidence" value="ECO:0007669"/>
    <property type="project" value="UniProtKB-KW"/>
</dbReference>
<dbReference type="InterPro" id="IPR050493">
    <property type="entry name" value="FAD-dep_Monooxygenase_BioMet"/>
</dbReference>
<feature type="domain" description="FAD-binding" evidence="7">
    <location>
        <begin position="8"/>
        <end position="339"/>
    </location>
</feature>
<reference evidence="8 9" key="1">
    <citation type="submission" date="2023-08" db="EMBL/GenBank/DDBJ databases">
        <title>Black Yeasts Isolated from many extreme environments.</title>
        <authorList>
            <person name="Coleine C."/>
            <person name="Stajich J.E."/>
            <person name="Selbmann L."/>
        </authorList>
    </citation>
    <scope>NUCLEOTIDE SEQUENCE [LARGE SCALE GENOMIC DNA]</scope>
    <source>
        <strain evidence="8 9">CCFEE 5792</strain>
    </source>
</reference>
<keyword evidence="9" id="KW-1185">Reference proteome</keyword>
<dbReference type="PANTHER" id="PTHR13789">
    <property type="entry name" value="MONOOXYGENASE"/>
    <property type="match status" value="1"/>
</dbReference>
<dbReference type="PRINTS" id="PR00420">
    <property type="entry name" value="RNGMNOXGNASE"/>
</dbReference>
<dbReference type="Pfam" id="PF01494">
    <property type="entry name" value="FAD_binding_3"/>
    <property type="match status" value="1"/>
</dbReference>
<feature type="transmembrane region" description="Helical" evidence="6">
    <location>
        <begin position="6"/>
        <end position="24"/>
    </location>
</feature>
<keyword evidence="5" id="KW-0503">Monooxygenase</keyword>
<dbReference type="AlphaFoldDB" id="A0AAV9NMX4"/>
<evidence type="ECO:0000256" key="6">
    <source>
        <dbReference type="SAM" id="Phobius"/>
    </source>
</evidence>
<sequence length="417" mass="45204">MEQDLFRIIVVGGGIAGLAAAIALRGPGRDVLVLEKSQMLREVGALISLQPNASKIVSSWDLGEFLKDCEPVVDQGFRIMNTDGHVLNNIPTSGHLFGADRIIYHRQDLHGALRAAAESSKRPGRPAQIRTGCAVQRIDTAGGKVELASGEVIEGDLIVGADGIRSVVRDSVLESSVQPVPTGLSAYRLLIPTEKLKDLEVDKDIFDPEKPITTMIVGHGSRVVMGPGRGNKLFGIVALVPDEKMNETSDADSWTAEGSRDSLRESFVDFPPWVHSLFDAAPDVGLWQLRDIPSLSSWVSGQTILIGDAAHAMLPTQGQGASQSVEDAEALQAFFSDVTNRPSRQEVQDRLARVFDARHERASLIQAYSRQQARPGTEAGSKKVTLKPEEFLAFNCGYDGAKDWLSRQRPAQQVVNA</sequence>
<keyword evidence="6" id="KW-0472">Membrane</keyword>
<proteinExistence type="inferred from homology"/>
<evidence type="ECO:0000256" key="1">
    <source>
        <dbReference type="ARBA" id="ARBA00007992"/>
    </source>
</evidence>
<comment type="similarity">
    <text evidence="1">Belongs to the paxM FAD-dependent monooxygenase family.</text>
</comment>
<dbReference type="InterPro" id="IPR002938">
    <property type="entry name" value="FAD-bd"/>
</dbReference>
<dbReference type="SUPFAM" id="SSF51905">
    <property type="entry name" value="FAD/NAD(P)-binding domain"/>
    <property type="match status" value="1"/>
</dbReference>
<dbReference type="Proteomes" id="UP001358417">
    <property type="component" value="Unassembled WGS sequence"/>
</dbReference>
<keyword evidence="6" id="KW-0812">Transmembrane</keyword>
<comment type="caution">
    <text evidence="8">The sequence shown here is derived from an EMBL/GenBank/DDBJ whole genome shotgun (WGS) entry which is preliminary data.</text>
</comment>
<evidence type="ECO:0000313" key="9">
    <source>
        <dbReference type="Proteomes" id="UP001358417"/>
    </source>
</evidence>
<dbReference type="GO" id="GO:0071949">
    <property type="term" value="F:FAD binding"/>
    <property type="evidence" value="ECO:0007669"/>
    <property type="project" value="InterPro"/>
</dbReference>
<keyword evidence="2" id="KW-0285">Flavoprotein</keyword>
<accession>A0AAV9NMX4</accession>
<keyword evidence="6" id="KW-1133">Transmembrane helix</keyword>
<organism evidence="8 9">
    <name type="scientific">Exophiala bonariae</name>
    <dbReference type="NCBI Taxonomy" id="1690606"/>
    <lineage>
        <taxon>Eukaryota</taxon>
        <taxon>Fungi</taxon>
        <taxon>Dikarya</taxon>
        <taxon>Ascomycota</taxon>
        <taxon>Pezizomycotina</taxon>
        <taxon>Eurotiomycetes</taxon>
        <taxon>Chaetothyriomycetidae</taxon>
        <taxon>Chaetothyriales</taxon>
        <taxon>Herpotrichiellaceae</taxon>
        <taxon>Exophiala</taxon>
    </lineage>
</organism>
<dbReference type="SUPFAM" id="SSF54373">
    <property type="entry name" value="FAD-linked reductases, C-terminal domain"/>
    <property type="match status" value="1"/>
</dbReference>
<keyword evidence="4" id="KW-0560">Oxidoreductase</keyword>
<keyword evidence="3" id="KW-0274">FAD</keyword>
<evidence type="ECO:0000256" key="3">
    <source>
        <dbReference type="ARBA" id="ARBA00022827"/>
    </source>
</evidence>
<dbReference type="InterPro" id="IPR036188">
    <property type="entry name" value="FAD/NAD-bd_sf"/>
</dbReference>
<gene>
    <name evidence="8" type="ORF">LTR84_004707</name>
</gene>
<dbReference type="GeneID" id="89972885"/>
<evidence type="ECO:0000256" key="2">
    <source>
        <dbReference type="ARBA" id="ARBA00022630"/>
    </source>
</evidence>
<dbReference type="RefSeq" id="XP_064710906.1">
    <property type="nucleotide sequence ID" value="XM_064848282.1"/>
</dbReference>
<evidence type="ECO:0000259" key="7">
    <source>
        <dbReference type="Pfam" id="PF01494"/>
    </source>
</evidence>
<dbReference type="EMBL" id="JAVRRD010000002">
    <property type="protein sequence ID" value="KAK5062634.1"/>
    <property type="molecule type" value="Genomic_DNA"/>
</dbReference>
<protein>
    <recommendedName>
        <fullName evidence="7">FAD-binding domain-containing protein</fullName>
    </recommendedName>
</protein>
<dbReference type="PANTHER" id="PTHR13789:SF314">
    <property type="entry name" value="FAD-BINDING DOMAIN-CONTAINING PROTEIN"/>
    <property type="match status" value="1"/>
</dbReference>
<evidence type="ECO:0000256" key="4">
    <source>
        <dbReference type="ARBA" id="ARBA00023002"/>
    </source>
</evidence>
<evidence type="ECO:0000256" key="5">
    <source>
        <dbReference type="ARBA" id="ARBA00023033"/>
    </source>
</evidence>
<name>A0AAV9NMX4_9EURO</name>
<dbReference type="Gene3D" id="3.50.50.60">
    <property type="entry name" value="FAD/NAD(P)-binding domain"/>
    <property type="match status" value="1"/>
</dbReference>
<evidence type="ECO:0000313" key="8">
    <source>
        <dbReference type="EMBL" id="KAK5062634.1"/>
    </source>
</evidence>